<dbReference type="InterPro" id="IPR011991">
    <property type="entry name" value="ArsR-like_HTH"/>
</dbReference>
<gene>
    <name evidence="3" type="ORF">P3H78_31785</name>
</gene>
<accession>A0ABT6AEN9</accession>
<feature type="region of interest" description="Disordered" evidence="1">
    <location>
        <begin position="248"/>
        <end position="268"/>
    </location>
</feature>
<dbReference type="Pfam" id="PF09339">
    <property type="entry name" value="HTH_IclR"/>
    <property type="match status" value="1"/>
</dbReference>
<dbReference type="SUPFAM" id="SSF46785">
    <property type="entry name" value="Winged helix' DNA-binding domain"/>
    <property type="match status" value="1"/>
</dbReference>
<name>A0ABT6AEN9_9ACTN</name>
<evidence type="ECO:0000313" key="4">
    <source>
        <dbReference type="Proteomes" id="UP001221150"/>
    </source>
</evidence>
<evidence type="ECO:0000313" key="3">
    <source>
        <dbReference type="EMBL" id="MDF3303113.1"/>
    </source>
</evidence>
<dbReference type="InterPro" id="IPR036390">
    <property type="entry name" value="WH_DNA-bd_sf"/>
</dbReference>
<sequence>MLTSRRTYLTGRQAKPSADARPGAQPLPRTGLLAPLPPLSARMHKLLVLGDQDAAYARGNLQRGGRNTAASDHAWATTRAVAADAVRAGWNRAAFVQVMLDGPYKAGQHARTLQHRRGYDKAAAWLQRAWDGAQQYVHSTDPLATRQDFHAALAAFRSRIECTPWKGITGKTDLRNLIARMDICAQAGSWDHTVSERDLAERMGCSRTTAHNSNQRLLDAKLLRQLDNGSPTEGAGWMLISRLPSTTSHHWSTPKGPEAGGAMSGSAVRQTDTDANLDSRTASRLMRLDAFAHHGLGGSGLAVLASLAEQDGQSIIELQASASISRPTAYRQLGKLKNLGLVRHEGELYHLSPAALEGTGAPTQHCPDPVASWTETAERLGTAGTAERRRQHHEAQRDHWRLEQVRLAERRRAAQQSPLPHPAVALPQYVRADGCAIDPATGEVIPGLYAASDGRWVWAEPEA</sequence>
<dbReference type="EMBL" id="JARJBB010000041">
    <property type="protein sequence ID" value="MDF3303113.1"/>
    <property type="molecule type" value="Genomic_DNA"/>
</dbReference>
<organism evidence="3 4">
    <name type="scientific">Streptomyces tropicalis</name>
    <dbReference type="NCBI Taxonomy" id="3034234"/>
    <lineage>
        <taxon>Bacteria</taxon>
        <taxon>Bacillati</taxon>
        <taxon>Actinomycetota</taxon>
        <taxon>Actinomycetes</taxon>
        <taxon>Kitasatosporales</taxon>
        <taxon>Streptomycetaceae</taxon>
        <taxon>Streptomyces</taxon>
    </lineage>
</organism>
<dbReference type="Proteomes" id="UP001221150">
    <property type="component" value="Unassembled WGS sequence"/>
</dbReference>
<dbReference type="InterPro" id="IPR036388">
    <property type="entry name" value="WH-like_DNA-bd_sf"/>
</dbReference>
<feature type="region of interest" description="Disordered" evidence="1">
    <location>
        <begin position="1"/>
        <end position="32"/>
    </location>
</feature>
<evidence type="ECO:0000259" key="2">
    <source>
        <dbReference type="Pfam" id="PF09339"/>
    </source>
</evidence>
<dbReference type="Gene3D" id="1.10.10.10">
    <property type="entry name" value="Winged helix-like DNA-binding domain superfamily/Winged helix DNA-binding domain"/>
    <property type="match status" value="1"/>
</dbReference>
<comment type="caution">
    <text evidence="3">The sequence shown here is derived from an EMBL/GenBank/DDBJ whole genome shotgun (WGS) entry which is preliminary data.</text>
</comment>
<protein>
    <submittedName>
        <fullName evidence="3">MarR family winged helix-turn-helix transcriptional regulator</fullName>
    </submittedName>
</protein>
<dbReference type="CDD" id="cd00090">
    <property type="entry name" value="HTH_ARSR"/>
    <property type="match status" value="1"/>
</dbReference>
<keyword evidence="4" id="KW-1185">Reference proteome</keyword>
<reference evidence="3 4" key="1">
    <citation type="submission" date="2023-03" db="EMBL/GenBank/DDBJ databases">
        <title>Draft genome sequence of Streptomyces sp. K1PA1 isolated from peat swamp forest in Thailand.</title>
        <authorList>
            <person name="Klaysubun C."/>
            <person name="Duangmal K."/>
        </authorList>
    </citation>
    <scope>NUCLEOTIDE SEQUENCE [LARGE SCALE GENOMIC DNA]</scope>
    <source>
        <strain evidence="3 4">K1PA1</strain>
    </source>
</reference>
<feature type="domain" description="HTH iclR-type" evidence="2">
    <location>
        <begin position="300"/>
        <end position="345"/>
    </location>
</feature>
<dbReference type="RefSeq" id="WP_276112655.1">
    <property type="nucleotide sequence ID" value="NZ_JARJBB010000041.1"/>
</dbReference>
<evidence type="ECO:0000256" key="1">
    <source>
        <dbReference type="SAM" id="MobiDB-lite"/>
    </source>
</evidence>
<proteinExistence type="predicted"/>
<dbReference type="InterPro" id="IPR005471">
    <property type="entry name" value="Tscrpt_reg_IclR_N"/>
</dbReference>